<evidence type="ECO:0000313" key="3">
    <source>
        <dbReference type="EMBL" id="CEG13573.1"/>
    </source>
</evidence>
<dbReference type="Pfam" id="PF20943">
    <property type="entry name" value="DUF4785_3rd"/>
    <property type="match status" value="2"/>
</dbReference>
<protein>
    <recommendedName>
        <fullName evidence="4">Gingipain domain-containing protein</fullName>
    </recommendedName>
</protein>
<feature type="domain" description="DUF4785" evidence="2">
    <location>
        <begin position="1215"/>
        <end position="1291"/>
    </location>
</feature>
<evidence type="ECO:0000259" key="1">
    <source>
        <dbReference type="Pfam" id="PF01364"/>
    </source>
</evidence>
<dbReference type="GO" id="GO:0006508">
    <property type="term" value="P:proteolysis"/>
    <property type="evidence" value="ECO:0007669"/>
    <property type="project" value="InterPro"/>
</dbReference>
<feature type="domain" description="Gingipain" evidence="1">
    <location>
        <begin position="11"/>
        <end position="316"/>
    </location>
</feature>
<dbReference type="InterPro" id="IPR029030">
    <property type="entry name" value="Caspase-like_dom_sf"/>
</dbReference>
<gene>
    <name evidence="3" type="ORF">MSIBF_A420002</name>
</gene>
<proteinExistence type="predicted"/>
<dbReference type="SUPFAM" id="SSF52129">
    <property type="entry name" value="Caspase-like"/>
    <property type="match status" value="1"/>
</dbReference>
<feature type="domain" description="DUF4785" evidence="2">
    <location>
        <begin position="2369"/>
        <end position="2447"/>
    </location>
</feature>
<dbReference type="Pfam" id="PF01364">
    <property type="entry name" value="Peptidase_C25"/>
    <property type="match status" value="1"/>
</dbReference>
<dbReference type="EMBL" id="CCXY01000357">
    <property type="protein sequence ID" value="CEG13573.1"/>
    <property type="molecule type" value="Genomic_DNA"/>
</dbReference>
<evidence type="ECO:0000259" key="2">
    <source>
        <dbReference type="Pfam" id="PF20943"/>
    </source>
</evidence>
<organism evidence="3">
    <name type="scientific">groundwater metagenome</name>
    <dbReference type="NCBI Taxonomy" id="717931"/>
    <lineage>
        <taxon>unclassified sequences</taxon>
        <taxon>metagenomes</taxon>
        <taxon>ecological metagenomes</taxon>
    </lineage>
</organism>
<evidence type="ECO:0008006" key="4">
    <source>
        <dbReference type="Google" id="ProtNLM"/>
    </source>
</evidence>
<dbReference type="InterPro" id="IPR001769">
    <property type="entry name" value="Gingipain"/>
</dbReference>
<accession>A0A098EC34</accession>
<dbReference type="InterPro" id="IPR048295">
    <property type="entry name" value="DUF4785_C"/>
</dbReference>
<dbReference type="GO" id="GO:0008234">
    <property type="term" value="F:cysteine-type peptidase activity"/>
    <property type="evidence" value="ECO:0007669"/>
    <property type="project" value="InterPro"/>
</dbReference>
<name>A0A098EC34_9ZZZZ</name>
<reference evidence="3" key="1">
    <citation type="submission" date="2014-09" db="EMBL/GenBank/DDBJ databases">
        <authorList>
            <person name="Probst J Alexander"/>
        </authorList>
    </citation>
    <scope>NUCLEOTIDE SEQUENCE</scope>
</reference>
<sequence length="2654" mass="310106">MNYNSTLALKIISFLNSTNSENLKYIVLLGSSKVVPPSFYNYIPHINEYESWIPTDFFYLSPDYDLIPNFAVGRLPARNLSEANKIVEKIKEYANESNNGNFENTAVVGGRLWGDESFYAEMLSADVINNNLLSGNISKFYRTDDKFKKNEVKKIFSGNYSAAFIFAHGNGKCLNLDGGNLCTDDLENLNKSSKIPVIFSVSCENGAYDSELTDEERSISEELIISNAGGIAYFGSSRIAYLDWDIYLNNGYVKKIVNRYMDNLIEKLLIKYKEKEVLGDMEKDAMLNYVAENDIDNMYSKITLFEFVLIGDPALKIKKANKSDIESKPLVTINSNISVGYSVDEKSKGKMPAFIIDKDKNVTIFCNYNSENLTLKIIDTSKYENEVVEKISLNAQNNQVNFTFTPKNTGLYLVRCVADNDKEGWSYFRVNDGVFFTDNYSDFGSDTNNNSLYDDLIVNVSVYANNEGYYKISGRLYNKDCMGWWCSSIYTFNETYLKQGINIVRLKFDGTKIYKTNYNGKYVLKDLYLYNSWWNQLDYRSLAYTTSSYNYTQFEKGSLFTGNYSDFGIDLNNNLLYDEFIINVSVYIAKEGDYRIYGYLYKENCDSSCYVGYASNETHLKNGTNIVKLKFDGGEIYKSGYNGKFVLRYLYLYNSWWDQLDYKSLAYTTASYNYTQFEKDTSFTGEYSDFGSDINNNSLYDYFVINVSVFIKDEGDYRIYGYLYEEDCQSWSCDYVYVSNETHLKQGTNIVQLKFDGTKIYKTNYNGKFVLKYLYLYNSWNQLDYKSLAYTTASYNYTQFEKGSLFTGNYSDFGIDLNNNSLYDEFIINVSVYIAKEGDYRIYGYLYKENCDSSCYVGYASNETHLKNGTNIVQLKFDGGEIYKSGYNGKFVLKYLYLYKKEESYWGGYWWNQLDYKSLAYTTASYNYTQFEKGSLFTGNYSDFGIDLNNNSLYDYLVINVSVYISKEGDYKIYGKLYEDCSDYYYYCNYITYAQNETHLKNGTNIVQLKFKGSKIYRSNFNGKFVLKYLYLYEKEEGAWNYKDYKYTAYITSYYNYTQFEKYKKPQGNFTGNYFDETQDVDNDGLYDYLTINIQVNVSDYGNYIIYGRLYKENCTTQGCDYLYAGNTTYLNNGTNTVQLNFDGREIYKLQHNGKFVPKYLYLYDDEGNQLDNKEAPYTTSKYNFTRFERPPAYFAGNYSDFGIDLNNNSLFEYLVINVSVNVSEEGYYEISGQLYKGNMSLYENYISYASNYIYLKNGTNIVQLKFDGKNIYKQNFNGNYILAYLYLYDSNYHVWDRKTIAYNTFYYNYTQFEKTTSFTGNYSDFGIDLNNNSLYDELVINVSVYIDEEGDYKIYGHLYENCSYYWCNYMSASNETHLQQGINMVQLKFDGEKIYKSNYKGSFVLKYLSLDKKEGYWWNQLDYKSLAYITASYNYTQFEKGPSFTGNYSDFGIDLNNNSLYDELVINVSVYVTKEGDYKISGNLYENCQYDSCNYIISASNETHLQQGINIMQLKFDGNKIYKQNYNGKFVLKYLYLYKKEESYWGGYSWNQEDYKYLAYTTLNYNYDQFEKGTSFTDDYSDFGIDLNNNSLYDELVINVSVYIAKEGDYLISGNLYKNCNDYSCYITFTSNETHLQQGINIVQLKFYGGKIYKSNYNGKFLLKYLYLYKKEESYWGGYSWNKEDYITLAHMTSKYNYTQFEKPPQFTDNYSDFGIDLNNNSLYDELVINVSVCISEEGDYLISGYIYEDCGDYWCDFITYASNETHLKNGTNIVQLKFDGGEIYKSGYNGKFVLKYLYLYNGGNQLDYKSLAYTTASYNYTQFEKGPSFTDNYSDFGIDLNNNSLYDYLVINVSVYISEEGDYKIYGRLYENCSDYYYYCNYINYAQNETHLKNGTNIVQLKFRGTAIYNSKYNGSFVLRNLYLYKKEESDWGYSWNQEDYKYLVYTTLSYNYTQFEKPSKFTEEYSDFGIDLNNNSLYDELIINVSVYIAEEGDYRISGNLYENCQYDSCNYITSASNETHLQQGINIMQLKFDGENIYKSNYNGKFLLKYLYLYKKEENYGGGYSWNQEDYKTLAHMTSKYNYTQFEKPPKFTDNYSDFGIDLNNNSLYDELVINVSVYANEDGKYRIYGYLYEYCGYYYCDYITYAENETYLKQGINIVQLKFDGEKIYKSNYDGKFVLKYLSLDKKEGYGWNQLDYKSLAYTTASYNYTQFEKPPQFTDNYSDFGIDLNNNSLYDELVINVSVYANEYKKYRIYGYIYEEDCQSWSCDHVYASNETHLKQGTNIVQLKFDGREIYKSNYNGKFVLKYLYLYKKKEGVWNNEDNKYVAYTTLSYNYTQFERPQANFTGNYSDFGIDLNNNSLYDELVINVSIYANTNGTYQISGELYEDCNSGICKLVTKTKSEINLTQGINSVMLKFNGKDIYKSNYNGKFVLNNLQLIDKIGVIDYRYYAAKTNSYNSQQFEHSDVLIIGNWTSEQYGNYADGNKTYKFLLIQFDLNASKSGEYIVSGEIYDKNGTYVSNYAANLNLIEGVNKIATKFKGKDIYNNGINGNFYLKNLYVKNTYGENLDYKDDAYASGYYNYASFLLAGGCMDFNNDENVDIFDVAEGLEYLSGEKDSVANYECLKSKMEDLNLFDMFKIIDKISNLS</sequence>